<evidence type="ECO:0000256" key="1">
    <source>
        <dbReference type="SAM" id="SignalP"/>
    </source>
</evidence>
<name>A0ABT9JHG6_9RHOB</name>
<dbReference type="Proteomes" id="UP001224997">
    <property type="component" value="Unassembled WGS sequence"/>
</dbReference>
<keyword evidence="1" id="KW-0732">Signal</keyword>
<gene>
    <name evidence="2" type="ORF">Q5Y72_19560</name>
</gene>
<reference evidence="2 3" key="1">
    <citation type="submission" date="2023-08" db="EMBL/GenBank/DDBJ databases">
        <authorList>
            <person name="Park J.-S."/>
        </authorList>
    </citation>
    <scope>NUCLEOTIDE SEQUENCE [LARGE SCALE GENOMIC DNA]</scope>
    <source>
        <strain evidence="2 3">2205BS29-5</strain>
    </source>
</reference>
<comment type="caution">
    <text evidence="2">The sequence shown here is derived from an EMBL/GenBank/DDBJ whole genome shotgun (WGS) entry which is preliminary data.</text>
</comment>
<feature type="chain" id="PRO_5047493135" evidence="1">
    <location>
        <begin position="25"/>
        <end position="99"/>
    </location>
</feature>
<keyword evidence="3" id="KW-1185">Reference proteome</keyword>
<dbReference type="RefSeq" id="WP_305965057.1">
    <property type="nucleotide sequence ID" value="NZ_JAVAMQ010000051.1"/>
</dbReference>
<feature type="signal peptide" evidence="1">
    <location>
        <begin position="1"/>
        <end position="24"/>
    </location>
</feature>
<evidence type="ECO:0000313" key="3">
    <source>
        <dbReference type="Proteomes" id="UP001224997"/>
    </source>
</evidence>
<dbReference type="EMBL" id="JAVAMQ010000051">
    <property type="protein sequence ID" value="MDP5309265.1"/>
    <property type="molecule type" value="Genomic_DNA"/>
</dbReference>
<evidence type="ECO:0000313" key="2">
    <source>
        <dbReference type="EMBL" id="MDP5309265.1"/>
    </source>
</evidence>
<proteinExistence type="predicted"/>
<protein>
    <submittedName>
        <fullName evidence="2">Uncharacterized protein</fullName>
    </submittedName>
</protein>
<organism evidence="2 3">
    <name type="scientific">Paracoccus spongiarum</name>
    <dbReference type="NCBI Taxonomy" id="3064387"/>
    <lineage>
        <taxon>Bacteria</taxon>
        <taxon>Pseudomonadati</taxon>
        <taxon>Pseudomonadota</taxon>
        <taxon>Alphaproteobacteria</taxon>
        <taxon>Rhodobacterales</taxon>
        <taxon>Paracoccaceae</taxon>
        <taxon>Paracoccus</taxon>
    </lineage>
</organism>
<accession>A0ABT9JHG6</accession>
<sequence>MNEIVKPRLMPMNFAVIGLSAAIAAGTTTWPVRETPAYVTLRDGPTFSYFEKSLRFGSTAQDFADGVARVYASLLQGQEPLGAEFEAVWDANVSDLYES</sequence>